<feature type="transmembrane region" description="Helical" evidence="1">
    <location>
        <begin position="32"/>
        <end position="52"/>
    </location>
</feature>
<sequence length="84" mass="9641">MSDRNASQCGNLELILLQLQLDINSLHLTMKVMHNFILFTITIFVCGPLLLFEIDELCTLSRQTARTDVIEDFTETEPQDEENP</sequence>
<dbReference type="Proteomes" id="UP001165190">
    <property type="component" value="Unassembled WGS sequence"/>
</dbReference>
<evidence type="ECO:0000313" key="3">
    <source>
        <dbReference type="Proteomes" id="UP001165190"/>
    </source>
</evidence>
<evidence type="ECO:0000256" key="1">
    <source>
        <dbReference type="SAM" id="Phobius"/>
    </source>
</evidence>
<comment type="caution">
    <text evidence="2">The sequence shown here is derived from an EMBL/GenBank/DDBJ whole genome shotgun (WGS) entry which is preliminary data.</text>
</comment>
<organism evidence="2 3">
    <name type="scientific">Hibiscus trionum</name>
    <name type="common">Flower of an hour</name>
    <dbReference type="NCBI Taxonomy" id="183268"/>
    <lineage>
        <taxon>Eukaryota</taxon>
        <taxon>Viridiplantae</taxon>
        <taxon>Streptophyta</taxon>
        <taxon>Embryophyta</taxon>
        <taxon>Tracheophyta</taxon>
        <taxon>Spermatophyta</taxon>
        <taxon>Magnoliopsida</taxon>
        <taxon>eudicotyledons</taxon>
        <taxon>Gunneridae</taxon>
        <taxon>Pentapetalae</taxon>
        <taxon>rosids</taxon>
        <taxon>malvids</taxon>
        <taxon>Malvales</taxon>
        <taxon>Malvaceae</taxon>
        <taxon>Malvoideae</taxon>
        <taxon>Hibiscus</taxon>
    </lineage>
</organism>
<keyword evidence="3" id="KW-1185">Reference proteome</keyword>
<reference evidence="2" key="1">
    <citation type="submission" date="2023-05" db="EMBL/GenBank/DDBJ databases">
        <title>Genome and transcriptome analyses reveal genes involved in the formation of fine ridges on petal epidermal cells in Hibiscus trionum.</title>
        <authorList>
            <person name="Koshimizu S."/>
            <person name="Masuda S."/>
            <person name="Ishii T."/>
            <person name="Shirasu K."/>
            <person name="Hoshino A."/>
            <person name="Arita M."/>
        </authorList>
    </citation>
    <scope>NUCLEOTIDE SEQUENCE</scope>
    <source>
        <strain evidence="2">Hamamatsu line</strain>
    </source>
</reference>
<name>A0A9W7MPQ7_HIBTR</name>
<accession>A0A9W7MPQ7</accession>
<dbReference type="AlphaFoldDB" id="A0A9W7MPQ7"/>
<dbReference type="EMBL" id="BSYR01000056">
    <property type="protein sequence ID" value="GMJ10164.1"/>
    <property type="molecule type" value="Genomic_DNA"/>
</dbReference>
<proteinExistence type="predicted"/>
<keyword evidence="1" id="KW-0812">Transmembrane</keyword>
<protein>
    <submittedName>
        <fullName evidence="2">Uncharacterized protein</fullName>
    </submittedName>
</protein>
<gene>
    <name evidence="2" type="ORF">HRI_004685600</name>
</gene>
<keyword evidence="1" id="KW-0472">Membrane</keyword>
<evidence type="ECO:0000313" key="2">
    <source>
        <dbReference type="EMBL" id="GMJ10164.1"/>
    </source>
</evidence>
<keyword evidence="1" id="KW-1133">Transmembrane helix</keyword>